<keyword evidence="1" id="KW-0812">Transmembrane</keyword>
<organism evidence="2 3">
    <name type="scientific">Shinella pollutisoli</name>
    <dbReference type="NCBI Taxonomy" id="2250594"/>
    <lineage>
        <taxon>Bacteria</taxon>
        <taxon>Pseudomonadati</taxon>
        <taxon>Pseudomonadota</taxon>
        <taxon>Alphaproteobacteria</taxon>
        <taxon>Hyphomicrobiales</taxon>
        <taxon>Rhizobiaceae</taxon>
        <taxon>Shinella</taxon>
    </lineage>
</organism>
<dbReference type="RefSeq" id="WP_257314923.1">
    <property type="nucleotide sequence ID" value="NZ_JANFDG010000008.1"/>
</dbReference>
<dbReference type="EMBL" id="JBHRSP010000005">
    <property type="protein sequence ID" value="MFC3072227.1"/>
    <property type="molecule type" value="Genomic_DNA"/>
</dbReference>
<dbReference type="Proteomes" id="UP001595377">
    <property type="component" value="Unassembled WGS sequence"/>
</dbReference>
<comment type="caution">
    <text evidence="2">The sequence shown here is derived from an EMBL/GenBank/DDBJ whole genome shotgun (WGS) entry which is preliminary data.</text>
</comment>
<feature type="transmembrane region" description="Helical" evidence="1">
    <location>
        <begin position="25"/>
        <end position="47"/>
    </location>
</feature>
<accession>A0ABV7DC13</accession>
<keyword evidence="1" id="KW-1133">Transmembrane helix</keyword>
<proteinExistence type="predicted"/>
<evidence type="ECO:0000313" key="3">
    <source>
        <dbReference type="Proteomes" id="UP001595377"/>
    </source>
</evidence>
<evidence type="ECO:0008006" key="4">
    <source>
        <dbReference type="Google" id="ProtNLM"/>
    </source>
</evidence>
<keyword evidence="3" id="KW-1185">Reference proteome</keyword>
<protein>
    <recommendedName>
        <fullName evidence="4">Transmembrane protein</fullName>
    </recommendedName>
</protein>
<evidence type="ECO:0000313" key="2">
    <source>
        <dbReference type="EMBL" id="MFC3072227.1"/>
    </source>
</evidence>
<name>A0ABV7DC13_9HYPH</name>
<keyword evidence="1" id="KW-0472">Membrane</keyword>
<sequence>MRDEDFWETVQEKDLTPAGTSRTGALNLALLFGTAAIALALVLTPVLSSKTDKRIMANVPDDFDMISTGSIPQEHGKRYTVRRSVLQEMPGAVCIVRGNGEDNGC</sequence>
<gene>
    <name evidence="2" type="ORF">ACFOHH_03825</name>
</gene>
<reference evidence="3" key="1">
    <citation type="journal article" date="2019" name="Int. J. Syst. Evol. Microbiol.">
        <title>The Global Catalogue of Microorganisms (GCM) 10K type strain sequencing project: providing services to taxonomists for standard genome sequencing and annotation.</title>
        <authorList>
            <consortium name="The Broad Institute Genomics Platform"/>
            <consortium name="The Broad Institute Genome Sequencing Center for Infectious Disease"/>
            <person name="Wu L."/>
            <person name="Ma J."/>
        </authorList>
    </citation>
    <scope>NUCLEOTIDE SEQUENCE [LARGE SCALE GENOMIC DNA]</scope>
    <source>
        <strain evidence="3">KCTC 52677</strain>
    </source>
</reference>
<evidence type="ECO:0000256" key="1">
    <source>
        <dbReference type="SAM" id="Phobius"/>
    </source>
</evidence>